<dbReference type="InterPro" id="IPR036291">
    <property type="entry name" value="NAD(P)-bd_dom_sf"/>
</dbReference>
<accession>A0A939QIR7</accession>
<dbReference type="GO" id="GO:0051287">
    <property type="term" value="F:NAD binding"/>
    <property type="evidence" value="ECO:0007669"/>
    <property type="project" value="InterPro"/>
</dbReference>
<evidence type="ECO:0000256" key="2">
    <source>
        <dbReference type="ARBA" id="ARBA00023027"/>
    </source>
</evidence>
<dbReference type="Gene3D" id="3.40.50.720">
    <property type="entry name" value="NAD(P)-binding Rossmann-like Domain"/>
    <property type="match status" value="2"/>
</dbReference>
<dbReference type="InterPro" id="IPR006140">
    <property type="entry name" value="D-isomer_DH_NAD-bd"/>
</dbReference>
<protein>
    <submittedName>
        <fullName evidence="4">2-hydroxyacid dehydrogenase</fullName>
    </submittedName>
</protein>
<name>A0A939QIR7_9MICO</name>
<keyword evidence="1" id="KW-0560">Oxidoreductase</keyword>
<comment type="caution">
    <text evidence="4">The sequence shown here is derived from an EMBL/GenBank/DDBJ whole genome shotgun (WGS) entry which is preliminary data.</text>
</comment>
<evidence type="ECO:0000259" key="3">
    <source>
        <dbReference type="Pfam" id="PF02826"/>
    </source>
</evidence>
<evidence type="ECO:0000313" key="4">
    <source>
        <dbReference type="EMBL" id="MBO3662855.1"/>
    </source>
</evidence>
<reference evidence="4" key="1">
    <citation type="submission" date="2021-03" db="EMBL/GenBank/DDBJ databases">
        <title>Microbacterium sp. nov., a novel actinobacterium isolated from cow dung.</title>
        <authorList>
            <person name="Zhang L."/>
        </authorList>
    </citation>
    <scope>NUCLEOTIDE SEQUENCE</scope>
    <source>
        <strain evidence="4">NEAU-LLB</strain>
    </source>
</reference>
<keyword evidence="2" id="KW-0520">NAD</keyword>
<evidence type="ECO:0000313" key="5">
    <source>
        <dbReference type="Proteomes" id="UP000680132"/>
    </source>
</evidence>
<dbReference type="Proteomes" id="UP000680132">
    <property type="component" value="Unassembled WGS sequence"/>
</dbReference>
<dbReference type="PANTHER" id="PTHR10996:SF178">
    <property type="entry name" value="2-HYDROXYACID DEHYDROGENASE YGL185C-RELATED"/>
    <property type="match status" value="1"/>
</dbReference>
<feature type="domain" description="D-isomer specific 2-hydroxyacid dehydrogenase NAD-binding" evidence="3">
    <location>
        <begin position="100"/>
        <end position="271"/>
    </location>
</feature>
<dbReference type="GO" id="GO:0030267">
    <property type="term" value="F:glyoxylate reductase (NADPH) activity"/>
    <property type="evidence" value="ECO:0007669"/>
    <property type="project" value="TreeGrafter"/>
</dbReference>
<dbReference type="SUPFAM" id="SSF51735">
    <property type="entry name" value="NAD(P)-binding Rossmann-fold domains"/>
    <property type="match status" value="1"/>
</dbReference>
<dbReference type="EMBL" id="JAGFOA010000002">
    <property type="protein sequence ID" value="MBO3662855.1"/>
    <property type="molecule type" value="Genomic_DNA"/>
</dbReference>
<dbReference type="InterPro" id="IPR029753">
    <property type="entry name" value="D-isomer_DH_CS"/>
</dbReference>
<evidence type="ECO:0000256" key="1">
    <source>
        <dbReference type="ARBA" id="ARBA00023002"/>
    </source>
</evidence>
<dbReference type="InterPro" id="IPR050223">
    <property type="entry name" value="D-isomer_2-hydroxyacid_DH"/>
</dbReference>
<dbReference type="PANTHER" id="PTHR10996">
    <property type="entry name" value="2-HYDROXYACID DEHYDROGENASE-RELATED"/>
    <property type="match status" value="1"/>
</dbReference>
<proteinExistence type="predicted"/>
<dbReference type="GO" id="GO:0016618">
    <property type="term" value="F:hydroxypyruvate reductase [NAD(P)H] activity"/>
    <property type="evidence" value="ECO:0007669"/>
    <property type="project" value="TreeGrafter"/>
</dbReference>
<dbReference type="AlphaFoldDB" id="A0A939QIR7"/>
<dbReference type="PROSITE" id="PS00671">
    <property type="entry name" value="D_2_HYDROXYACID_DH_3"/>
    <property type="match status" value="1"/>
</dbReference>
<sequence>MSVPTTELAEDVRALLDPTLPIEVIEWDGGQDPAPREVIDIVVPPYMKQGKALKALEHVRHRLVQGQSIGFEGVADRLPEGSVYANASSVHETATAELTLALILAAQRELPRMIRNQDKGVWDSYRAAGLADKRVLLLGFGGVSKAIADRLLPFEVDLVPVATTARREAGIDVHAIDELPQLLSTADILVIGLPGGDETRHLVDDAALSALPDGALVVNVGRGSIVDTDALVDHVSRGRIRVASDVFDPEPLPQDHPLWSLPGVIVAPHVGGNADPMRPRIARLVAAQAERIARGEQPVNVVIGG</sequence>
<gene>
    <name evidence="4" type="ORF">J5V96_04925</name>
</gene>
<dbReference type="CDD" id="cd12166">
    <property type="entry name" value="2-Hacid_dh_7"/>
    <property type="match status" value="1"/>
</dbReference>
<dbReference type="Pfam" id="PF02826">
    <property type="entry name" value="2-Hacid_dh_C"/>
    <property type="match status" value="1"/>
</dbReference>
<organism evidence="4 5">
    <name type="scientific">Microbacterium stercoris</name>
    <dbReference type="NCBI Taxonomy" id="2820289"/>
    <lineage>
        <taxon>Bacteria</taxon>
        <taxon>Bacillati</taxon>
        <taxon>Actinomycetota</taxon>
        <taxon>Actinomycetes</taxon>
        <taxon>Micrococcales</taxon>
        <taxon>Microbacteriaceae</taxon>
        <taxon>Microbacterium</taxon>
    </lineage>
</organism>
<dbReference type="GO" id="GO:0005829">
    <property type="term" value="C:cytosol"/>
    <property type="evidence" value="ECO:0007669"/>
    <property type="project" value="TreeGrafter"/>
</dbReference>
<keyword evidence="5" id="KW-1185">Reference proteome</keyword>